<keyword evidence="6 9" id="KW-0067">ATP-binding</keyword>
<evidence type="ECO:0000256" key="4">
    <source>
        <dbReference type="ARBA" id="ARBA00022741"/>
    </source>
</evidence>
<evidence type="ECO:0000256" key="9">
    <source>
        <dbReference type="PROSITE-ProRule" id="PRU10141"/>
    </source>
</evidence>
<protein>
    <recommendedName>
        <fullName evidence="1">non-specific serine/threonine protein kinase</fullName>
        <ecNumber evidence="1">2.7.11.1</ecNumber>
    </recommendedName>
</protein>
<dbReference type="PROSITE" id="PS50011">
    <property type="entry name" value="PROTEIN_KINASE_DOM"/>
    <property type="match status" value="1"/>
</dbReference>
<evidence type="ECO:0000256" key="8">
    <source>
        <dbReference type="ARBA" id="ARBA00048679"/>
    </source>
</evidence>
<comment type="catalytic activity">
    <reaction evidence="7">
        <text>L-threonyl-[protein] + ATP = O-phospho-L-threonyl-[protein] + ADP + H(+)</text>
        <dbReference type="Rhea" id="RHEA:46608"/>
        <dbReference type="Rhea" id="RHEA-COMP:11060"/>
        <dbReference type="Rhea" id="RHEA-COMP:11605"/>
        <dbReference type="ChEBI" id="CHEBI:15378"/>
        <dbReference type="ChEBI" id="CHEBI:30013"/>
        <dbReference type="ChEBI" id="CHEBI:30616"/>
        <dbReference type="ChEBI" id="CHEBI:61977"/>
        <dbReference type="ChEBI" id="CHEBI:456216"/>
        <dbReference type="EC" id="2.7.11.1"/>
    </reaction>
</comment>
<reference evidence="13" key="1">
    <citation type="submission" date="2021-02" db="EMBL/GenBank/DDBJ databases">
        <authorList>
            <person name="Palmer J.M."/>
        </authorList>
    </citation>
    <scope>NUCLEOTIDE SEQUENCE</scope>
    <source>
        <strain evidence="13">SCRP734</strain>
    </source>
</reference>
<feature type="region of interest" description="Disordered" evidence="10">
    <location>
        <begin position="127"/>
        <end position="155"/>
    </location>
</feature>
<keyword evidence="2" id="KW-0723">Serine/threonine-protein kinase</keyword>
<sequence length="514" mass="55716">MFGMDPVLSGSLCFLVLAIAMYLKFIREQPWSDEELSDHKGSPVDGDDTMPFLHPASPAGRLQAQQQQQRGPGQGRHQVQQKQQTPRQSPPQPHHGYAGFKQSRQTASSAVVAAGVDATAASGAAYLPTKKQPMRRRTHSATATSTASPSNKVKSGAVAVADGGDLGVGLDQLPTTIYEGANYDQFRQQRQPQDSGRNQHRITFDDYDEEMGFLSPPRHADESLESVSFEAESDGFYDLENHLPEDHLLSIADTPERGLKPLRIGGQYRGGDLLESTDMAEASPDAKTLKTSIERQFVRDVAPPAQMQLEVARKARIPLFLHSPMYVKTSTSPLIDEVDAEFTAEFAAEEALAAEAAGNGDAQAVPAVGAGDAAGAGAGAGASGAVAAAEMHTRRRRPKLSKAKNDSLQVDYKELQIEEMIGQGAFGTVHRAKWRGTAVAVKILVCQYLTADILEEFEAEVQIMSILRHPNICLLMGACLEPPTRCLVIEYLPRGSLWNVLRQDVVVDMGKQYG</sequence>
<feature type="binding site" evidence="9">
    <location>
        <position position="442"/>
    </location>
    <ligand>
        <name>ATP</name>
        <dbReference type="ChEBI" id="CHEBI:30616"/>
    </ligand>
</feature>
<evidence type="ECO:0000256" key="7">
    <source>
        <dbReference type="ARBA" id="ARBA00047899"/>
    </source>
</evidence>
<evidence type="ECO:0000313" key="14">
    <source>
        <dbReference type="Proteomes" id="UP000694044"/>
    </source>
</evidence>
<keyword evidence="11" id="KW-0472">Membrane</keyword>
<dbReference type="PROSITE" id="PS00107">
    <property type="entry name" value="PROTEIN_KINASE_ATP"/>
    <property type="match status" value="1"/>
</dbReference>
<comment type="caution">
    <text evidence="13">The sequence shown here is derived from an EMBL/GenBank/DDBJ whole genome shotgun (WGS) entry which is preliminary data.</text>
</comment>
<comment type="catalytic activity">
    <reaction evidence="8">
        <text>L-seryl-[protein] + ATP = O-phospho-L-seryl-[protein] + ADP + H(+)</text>
        <dbReference type="Rhea" id="RHEA:17989"/>
        <dbReference type="Rhea" id="RHEA-COMP:9863"/>
        <dbReference type="Rhea" id="RHEA-COMP:11604"/>
        <dbReference type="ChEBI" id="CHEBI:15378"/>
        <dbReference type="ChEBI" id="CHEBI:29999"/>
        <dbReference type="ChEBI" id="CHEBI:30616"/>
        <dbReference type="ChEBI" id="CHEBI:83421"/>
        <dbReference type="ChEBI" id="CHEBI:456216"/>
        <dbReference type="EC" id="2.7.11.1"/>
    </reaction>
</comment>
<dbReference type="EC" id="2.7.11.1" evidence="1"/>
<evidence type="ECO:0000256" key="11">
    <source>
        <dbReference type="SAM" id="Phobius"/>
    </source>
</evidence>
<evidence type="ECO:0000313" key="13">
    <source>
        <dbReference type="EMBL" id="KAG7392631.1"/>
    </source>
</evidence>
<dbReference type="GO" id="GO:0004674">
    <property type="term" value="F:protein serine/threonine kinase activity"/>
    <property type="evidence" value="ECO:0007669"/>
    <property type="project" value="UniProtKB-KW"/>
</dbReference>
<organism evidence="13 14">
    <name type="scientific">Phytophthora pseudosyringae</name>
    <dbReference type="NCBI Taxonomy" id="221518"/>
    <lineage>
        <taxon>Eukaryota</taxon>
        <taxon>Sar</taxon>
        <taxon>Stramenopiles</taxon>
        <taxon>Oomycota</taxon>
        <taxon>Peronosporomycetes</taxon>
        <taxon>Peronosporales</taxon>
        <taxon>Peronosporaceae</taxon>
        <taxon>Phytophthora</taxon>
    </lineage>
</organism>
<proteinExistence type="predicted"/>
<feature type="compositionally biased region" description="Low complexity" evidence="10">
    <location>
        <begin position="60"/>
        <end position="84"/>
    </location>
</feature>
<dbReference type="OrthoDB" id="339325at2759"/>
<evidence type="ECO:0000256" key="10">
    <source>
        <dbReference type="SAM" id="MobiDB-lite"/>
    </source>
</evidence>
<feature type="domain" description="Protein kinase" evidence="12">
    <location>
        <begin position="415"/>
        <end position="514"/>
    </location>
</feature>
<dbReference type="AlphaFoldDB" id="A0A8T1WHF8"/>
<evidence type="ECO:0000259" key="12">
    <source>
        <dbReference type="PROSITE" id="PS50011"/>
    </source>
</evidence>
<evidence type="ECO:0000256" key="1">
    <source>
        <dbReference type="ARBA" id="ARBA00012513"/>
    </source>
</evidence>
<keyword evidence="3" id="KW-0808">Transferase</keyword>
<dbReference type="Pfam" id="PF07714">
    <property type="entry name" value="PK_Tyr_Ser-Thr"/>
    <property type="match status" value="1"/>
</dbReference>
<evidence type="ECO:0000256" key="2">
    <source>
        <dbReference type="ARBA" id="ARBA00022527"/>
    </source>
</evidence>
<keyword evidence="14" id="KW-1185">Reference proteome</keyword>
<dbReference type="FunFam" id="3.30.200.20:FF:000060">
    <property type="entry name" value="Serine/threonine-protein kinase isoform 1"/>
    <property type="match status" value="1"/>
</dbReference>
<keyword evidence="11" id="KW-0812">Transmembrane</keyword>
<keyword evidence="4 9" id="KW-0547">Nucleotide-binding</keyword>
<dbReference type="InterPro" id="IPR000719">
    <property type="entry name" value="Prot_kinase_dom"/>
</dbReference>
<keyword evidence="11" id="KW-1133">Transmembrane helix</keyword>
<gene>
    <name evidence="13" type="ORF">PHYPSEUDO_015019</name>
</gene>
<dbReference type="InterPro" id="IPR051681">
    <property type="entry name" value="Ser/Thr_Kinases-Pseudokinases"/>
</dbReference>
<accession>A0A8T1WHF8</accession>
<evidence type="ECO:0000256" key="6">
    <source>
        <dbReference type="ARBA" id="ARBA00022840"/>
    </source>
</evidence>
<feature type="region of interest" description="Disordered" evidence="10">
    <location>
        <begin position="32"/>
        <end position="104"/>
    </location>
</feature>
<dbReference type="InterPro" id="IPR017441">
    <property type="entry name" value="Protein_kinase_ATP_BS"/>
</dbReference>
<dbReference type="PANTHER" id="PTHR44329:SF288">
    <property type="entry name" value="MITOGEN-ACTIVATED PROTEIN KINASE KINASE KINASE 20"/>
    <property type="match status" value="1"/>
</dbReference>
<dbReference type="PANTHER" id="PTHR44329">
    <property type="entry name" value="SERINE/THREONINE-PROTEIN KINASE TNNI3K-RELATED"/>
    <property type="match status" value="1"/>
</dbReference>
<name>A0A8T1WHF8_9STRA</name>
<feature type="transmembrane region" description="Helical" evidence="11">
    <location>
        <begin position="6"/>
        <end position="23"/>
    </location>
</feature>
<dbReference type="EMBL" id="JAGDFM010000009">
    <property type="protein sequence ID" value="KAG7392631.1"/>
    <property type="molecule type" value="Genomic_DNA"/>
</dbReference>
<dbReference type="GO" id="GO:0005524">
    <property type="term" value="F:ATP binding"/>
    <property type="evidence" value="ECO:0007669"/>
    <property type="project" value="UniProtKB-UniRule"/>
</dbReference>
<keyword evidence="5" id="KW-0418">Kinase</keyword>
<dbReference type="Proteomes" id="UP000694044">
    <property type="component" value="Unassembled WGS sequence"/>
</dbReference>
<dbReference type="InterPro" id="IPR001245">
    <property type="entry name" value="Ser-Thr/Tyr_kinase_cat_dom"/>
</dbReference>
<evidence type="ECO:0000256" key="3">
    <source>
        <dbReference type="ARBA" id="ARBA00022679"/>
    </source>
</evidence>
<evidence type="ECO:0000256" key="5">
    <source>
        <dbReference type="ARBA" id="ARBA00022777"/>
    </source>
</evidence>